<sequence>MVRFHPMRRNRRLILGPESPNSQHTRWLLARSQLPRALHGRRILDLTVQLNMIELAQRETSNGFKPRLERFSFASQHLRLISKLSYFPSREIRSPVIMLRRAPFSPTMRLAAAAHPGMHSAVVARSAPKTIVPGLVVVGAVVTGVVALIRAQLRRESEAINRAFSRQNTPEALERRNRSLLVDTEGDPKKTLYNVLNW</sequence>
<dbReference type="Proteomes" id="UP001273166">
    <property type="component" value="Unassembled WGS sequence"/>
</dbReference>
<keyword evidence="1" id="KW-1133">Transmembrane helix</keyword>
<proteinExistence type="predicted"/>
<accession>A0AAJ0GQ71</accession>
<keyword evidence="3" id="KW-1185">Reference proteome</keyword>
<name>A0AAJ0GQ71_9PEZI</name>
<reference evidence="2" key="1">
    <citation type="journal article" date="2023" name="Mol. Phylogenet. Evol.">
        <title>Genome-scale phylogeny and comparative genomics of the fungal order Sordariales.</title>
        <authorList>
            <person name="Hensen N."/>
            <person name="Bonometti L."/>
            <person name="Westerberg I."/>
            <person name="Brannstrom I.O."/>
            <person name="Guillou S."/>
            <person name="Cros-Aarteil S."/>
            <person name="Calhoun S."/>
            <person name="Haridas S."/>
            <person name="Kuo A."/>
            <person name="Mondo S."/>
            <person name="Pangilinan J."/>
            <person name="Riley R."/>
            <person name="LaButti K."/>
            <person name="Andreopoulos B."/>
            <person name="Lipzen A."/>
            <person name="Chen C."/>
            <person name="Yan M."/>
            <person name="Daum C."/>
            <person name="Ng V."/>
            <person name="Clum A."/>
            <person name="Steindorff A."/>
            <person name="Ohm R.A."/>
            <person name="Martin F."/>
            <person name="Silar P."/>
            <person name="Natvig D.O."/>
            <person name="Lalanne C."/>
            <person name="Gautier V."/>
            <person name="Ament-Velasquez S.L."/>
            <person name="Kruys A."/>
            <person name="Hutchinson M.I."/>
            <person name="Powell A.J."/>
            <person name="Barry K."/>
            <person name="Miller A.N."/>
            <person name="Grigoriev I.V."/>
            <person name="Debuchy R."/>
            <person name="Gladieux P."/>
            <person name="Hiltunen Thoren M."/>
            <person name="Johannesson H."/>
        </authorList>
    </citation>
    <scope>NUCLEOTIDE SEQUENCE</scope>
    <source>
        <strain evidence="2">CBS 333.67</strain>
    </source>
</reference>
<protein>
    <submittedName>
        <fullName evidence="2">Uncharacterized protein</fullName>
    </submittedName>
</protein>
<comment type="caution">
    <text evidence="2">The sequence shown here is derived from an EMBL/GenBank/DDBJ whole genome shotgun (WGS) entry which is preliminary data.</text>
</comment>
<reference evidence="2" key="2">
    <citation type="submission" date="2023-06" db="EMBL/GenBank/DDBJ databases">
        <authorList>
            <consortium name="Lawrence Berkeley National Laboratory"/>
            <person name="Mondo S.J."/>
            <person name="Hensen N."/>
            <person name="Bonometti L."/>
            <person name="Westerberg I."/>
            <person name="Brannstrom I.O."/>
            <person name="Guillou S."/>
            <person name="Cros-Aarteil S."/>
            <person name="Calhoun S."/>
            <person name="Haridas S."/>
            <person name="Kuo A."/>
            <person name="Pangilinan J."/>
            <person name="Riley R."/>
            <person name="Labutti K."/>
            <person name="Andreopoulos B."/>
            <person name="Lipzen A."/>
            <person name="Chen C."/>
            <person name="Yanf M."/>
            <person name="Daum C."/>
            <person name="Ng V."/>
            <person name="Clum A."/>
            <person name="Steindorff A."/>
            <person name="Ohm R."/>
            <person name="Martin F."/>
            <person name="Silar P."/>
            <person name="Natvig D."/>
            <person name="Lalanne C."/>
            <person name="Gautier V."/>
            <person name="Ament-Velasquez S.L."/>
            <person name="Kruys A."/>
            <person name="Hutchinson M.I."/>
            <person name="Powell A.J."/>
            <person name="Barry K."/>
            <person name="Miller A.N."/>
            <person name="Grigoriev I.V."/>
            <person name="Debuchy R."/>
            <person name="Gladieux P."/>
            <person name="Thoren M.H."/>
            <person name="Johannesson H."/>
        </authorList>
    </citation>
    <scope>NUCLEOTIDE SEQUENCE</scope>
    <source>
        <strain evidence="2">CBS 333.67</strain>
    </source>
</reference>
<dbReference type="AlphaFoldDB" id="A0AAJ0GQ71"/>
<evidence type="ECO:0000256" key="1">
    <source>
        <dbReference type="SAM" id="Phobius"/>
    </source>
</evidence>
<evidence type="ECO:0000313" key="2">
    <source>
        <dbReference type="EMBL" id="KAK3303895.1"/>
    </source>
</evidence>
<gene>
    <name evidence="2" type="ORF">B0T15DRAFT_223661</name>
</gene>
<feature type="transmembrane region" description="Helical" evidence="1">
    <location>
        <begin position="130"/>
        <end position="149"/>
    </location>
</feature>
<dbReference type="EMBL" id="JAUDZG010000005">
    <property type="protein sequence ID" value="KAK3303895.1"/>
    <property type="molecule type" value="Genomic_DNA"/>
</dbReference>
<dbReference type="GeneID" id="87881672"/>
<evidence type="ECO:0000313" key="3">
    <source>
        <dbReference type="Proteomes" id="UP001273166"/>
    </source>
</evidence>
<keyword evidence="1" id="KW-0472">Membrane</keyword>
<organism evidence="2 3">
    <name type="scientific">Chaetomium strumarium</name>
    <dbReference type="NCBI Taxonomy" id="1170767"/>
    <lineage>
        <taxon>Eukaryota</taxon>
        <taxon>Fungi</taxon>
        <taxon>Dikarya</taxon>
        <taxon>Ascomycota</taxon>
        <taxon>Pezizomycotina</taxon>
        <taxon>Sordariomycetes</taxon>
        <taxon>Sordariomycetidae</taxon>
        <taxon>Sordariales</taxon>
        <taxon>Chaetomiaceae</taxon>
        <taxon>Chaetomium</taxon>
    </lineage>
</organism>
<keyword evidence="1" id="KW-0812">Transmembrane</keyword>
<dbReference type="RefSeq" id="XP_062719675.1">
    <property type="nucleotide sequence ID" value="XM_062862843.1"/>
</dbReference>